<organism evidence="1">
    <name type="scientific">Meiothermus ruber</name>
    <dbReference type="NCBI Taxonomy" id="277"/>
    <lineage>
        <taxon>Bacteria</taxon>
        <taxon>Thermotogati</taxon>
        <taxon>Deinococcota</taxon>
        <taxon>Deinococci</taxon>
        <taxon>Thermales</taxon>
        <taxon>Thermaceae</taxon>
        <taxon>Meiothermus</taxon>
    </lineage>
</organism>
<protein>
    <submittedName>
        <fullName evidence="1">Uncharacterized protein</fullName>
    </submittedName>
</protein>
<dbReference type="AlphaFoldDB" id="A0A7C3H9Y4"/>
<dbReference type="Gene3D" id="3.40.50.450">
    <property type="match status" value="1"/>
</dbReference>
<dbReference type="EMBL" id="DSWI01000009">
    <property type="protein sequence ID" value="HFG19737.1"/>
    <property type="molecule type" value="Genomic_DNA"/>
</dbReference>
<proteinExistence type="predicted"/>
<gene>
    <name evidence="1" type="ORF">ENS82_03320</name>
</gene>
<name>A0A7C3H9Y4_MEIRU</name>
<reference evidence="1" key="1">
    <citation type="journal article" date="2020" name="mSystems">
        <title>Genome- and Community-Level Interaction Insights into Carbon Utilization and Element Cycling Functions of Hydrothermarchaeota in Hydrothermal Sediment.</title>
        <authorList>
            <person name="Zhou Z."/>
            <person name="Liu Y."/>
            <person name="Xu W."/>
            <person name="Pan J."/>
            <person name="Luo Z.H."/>
            <person name="Li M."/>
        </authorList>
    </citation>
    <scope>NUCLEOTIDE SEQUENCE [LARGE SCALE GENOMIC DNA]</scope>
    <source>
        <strain evidence="1">SpSt-524</strain>
    </source>
</reference>
<accession>A0A7C3H9Y4</accession>
<evidence type="ECO:0000313" key="1">
    <source>
        <dbReference type="EMBL" id="HFG19737.1"/>
    </source>
</evidence>
<sequence>MLRLSTDLKKALEAGRLLLVSPFGVGVRRADSQRAERRNRLVVGLASRVLVIHAAPGSATERLVREIKALGKQMEELEALS</sequence>
<comment type="caution">
    <text evidence="1">The sequence shown here is derived from an EMBL/GenBank/DDBJ whole genome shotgun (WGS) entry which is preliminary data.</text>
</comment>